<accession>A0A8X7N3B2</accession>
<evidence type="ECO:0000313" key="1">
    <source>
        <dbReference type="EMBL" id="KAE8262724.1"/>
    </source>
</evidence>
<comment type="caution">
    <text evidence="1">The sequence shown here is derived from an EMBL/GenBank/DDBJ whole genome shotgun (WGS) entry which is preliminary data.</text>
</comment>
<gene>
    <name evidence="1" type="ORF">A4X09_0g7399</name>
</gene>
<name>A0A8X7N3B2_9BASI</name>
<dbReference type="Proteomes" id="UP000078113">
    <property type="component" value="Unassembled WGS sequence"/>
</dbReference>
<reference evidence="1" key="1">
    <citation type="submission" date="2016-04" db="EMBL/GenBank/DDBJ databases">
        <authorList>
            <person name="Nguyen H.D."/>
            <person name="Samba Siva P."/>
            <person name="Cullis J."/>
            <person name="Levesque C.A."/>
            <person name="Hambleton S."/>
        </authorList>
    </citation>
    <scope>NUCLEOTIDE SEQUENCE</scope>
    <source>
        <strain evidence="1">DAOMC 236422</strain>
    </source>
</reference>
<organism evidence="1 2">
    <name type="scientific">Tilletia walkeri</name>
    <dbReference type="NCBI Taxonomy" id="117179"/>
    <lineage>
        <taxon>Eukaryota</taxon>
        <taxon>Fungi</taxon>
        <taxon>Dikarya</taxon>
        <taxon>Basidiomycota</taxon>
        <taxon>Ustilaginomycotina</taxon>
        <taxon>Exobasidiomycetes</taxon>
        <taxon>Tilletiales</taxon>
        <taxon>Tilletiaceae</taxon>
        <taxon>Tilletia</taxon>
    </lineage>
</organism>
<reference evidence="1" key="2">
    <citation type="journal article" date="2019" name="IMA Fungus">
        <title>Genome sequencing and comparison of five Tilletia species to identify candidate genes for the detection of regulated species infecting wheat.</title>
        <authorList>
            <person name="Nguyen H.D.T."/>
            <person name="Sultana T."/>
            <person name="Kesanakurti P."/>
            <person name="Hambleton S."/>
        </authorList>
    </citation>
    <scope>NUCLEOTIDE SEQUENCE</scope>
    <source>
        <strain evidence="1">DAOMC 236422</strain>
    </source>
</reference>
<protein>
    <submittedName>
        <fullName evidence="1">Uncharacterized protein</fullName>
    </submittedName>
</protein>
<dbReference type="EMBL" id="LWDG02000749">
    <property type="protein sequence ID" value="KAE8262724.1"/>
    <property type="molecule type" value="Genomic_DNA"/>
</dbReference>
<sequence>MTSLQAVKSDAATYLSDDALPHKLWASYAFPGRRFDHVTLNLSEISNSALRFQRELPPLQLMAAIYAYEMEHFQPRLLKAST</sequence>
<proteinExistence type="predicted"/>
<keyword evidence="2" id="KW-1185">Reference proteome</keyword>
<dbReference type="AlphaFoldDB" id="A0A8X7N3B2"/>
<evidence type="ECO:0000313" key="2">
    <source>
        <dbReference type="Proteomes" id="UP000078113"/>
    </source>
</evidence>